<evidence type="ECO:0000313" key="4">
    <source>
        <dbReference type="Proteomes" id="UP000295083"/>
    </source>
</evidence>
<dbReference type="InterPro" id="IPR036291">
    <property type="entry name" value="NAD(P)-bd_dom_sf"/>
</dbReference>
<comment type="caution">
    <text evidence="3">The sequence shown here is derived from an EMBL/GenBank/DDBJ whole genome shotgun (WGS) entry which is preliminary data.</text>
</comment>
<dbReference type="SUPFAM" id="SSF51735">
    <property type="entry name" value="NAD(P)-binding Rossmann-fold domains"/>
    <property type="match status" value="1"/>
</dbReference>
<proteinExistence type="inferred from homology"/>
<evidence type="ECO:0000256" key="2">
    <source>
        <dbReference type="ARBA" id="ARBA00023002"/>
    </source>
</evidence>
<dbReference type="CDD" id="cd05233">
    <property type="entry name" value="SDR_c"/>
    <property type="match status" value="1"/>
</dbReference>
<dbReference type="Proteomes" id="UP000295083">
    <property type="component" value="Unassembled WGS sequence"/>
</dbReference>
<keyword evidence="2" id="KW-0560">Oxidoreductase</keyword>
<dbReference type="InterPro" id="IPR002347">
    <property type="entry name" value="SDR_fam"/>
</dbReference>
<evidence type="ECO:0000313" key="3">
    <source>
        <dbReference type="EMBL" id="TDZ34950.1"/>
    </source>
</evidence>
<protein>
    <submittedName>
        <fullName evidence="3">Uncharacterized protein</fullName>
    </submittedName>
</protein>
<dbReference type="Gene3D" id="3.40.50.720">
    <property type="entry name" value="NAD(P)-binding Rossmann-like Domain"/>
    <property type="match status" value="1"/>
</dbReference>
<dbReference type="AlphaFoldDB" id="A0A4R8QBP4"/>
<gene>
    <name evidence="3" type="ORF">C8035_v010204</name>
</gene>
<dbReference type="GO" id="GO:0016491">
    <property type="term" value="F:oxidoreductase activity"/>
    <property type="evidence" value="ECO:0007669"/>
    <property type="project" value="UniProtKB-KW"/>
</dbReference>
<evidence type="ECO:0000256" key="1">
    <source>
        <dbReference type="ARBA" id="ARBA00006484"/>
    </source>
</evidence>
<name>A0A4R8QBP4_9PEZI</name>
<organism evidence="3 4">
    <name type="scientific">Colletotrichum spinosum</name>
    <dbReference type="NCBI Taxonomy" id="1347390"/>
    <lineage>
        <taxon>Eukaryota</taxon>
        <taxon>Fungi</taxon>
        <taxon>Dikarya</taxon>
        <taxon>Ascomycota</taxon>
        <taxon>Pezizomycotina</taxon>
        <taxon>Sordariomycetes</taxon>
        <taxon>Hypocreomycetidae</taxon>
        <taxon>Glomerellales</taxon>
        <taxon>Glomerellaceae</taxon>
        <taxon>Colletotrichum</taxon>
        <taxon>Colletotrichum orbiculare species complex</taxon>
    </lineage>
</organism>
<dbReference type="PANTHER" id="PTHR43669:SF3">
    <property type="entry name" value="ALCOHOL DEHYDROGENASE, PUTATIVE (AFU_ORTHOLOGUE AFUA_3G03445)-RELATED"/>
    <property type="match status" value="1"/>
</dbReference>
<keyword evidence="4" id="KW-1185">Reference proteome</keyword>
<sequence length="255" mass="28243">MSETVLVIGASGNIGVAAIIGALQANRRVIAVVRSQASAEKIFDYVGSRDGITIVEADVTSEESIRGVVDQAQAGKLPSFQHVWVSAGGVYWDTPILELDLDALREAMKINFESYIAAYRATIPYLLEQGFETSTWSMCTGAQGEVGTRVAPAVSQGALYSFALAAARENEKTNVRFNEVYLVYRVQLEIDGVAEAFKEYHISTSRDFAPLYQNLLDRTDIRSRRVNAFTPKDVHDLKYETRYDDSLGKKKPEDE</sequence>
<dbReference type="EMBL" id="QAPG01000047">
    <property type="protein sequence ID" value="TDZ34950.1"/>
    <property type="molecule type" value="Genomic_DNA"/>
</dbReference>
<dbReference type="Pfam" id="PF00106">
    <property type="entry name" value="adh_short"/>
    <property type="match status" value="1"/>
</dbReference>
<accession>A0A4R8QBP4</accession>
<dbReference type="PANTHER" id="PTHR43669">
    <property type="entry name" value="5-KETO-D-GLUCONATE 5-REDUCTASE"/>
    <property type="match status" value="1"/>
</dbReference>
<comment type="similarity">
    <text evidence="1">Belongs to the short-chain dehydrogenases/reductases (SDR) family.</text>
</comment>
<reference evidence="3 4" key="1">
    <citation type="submission" date="2018-11" db="EMBL/GenBank/DDBJ databases">
        <title>Genome sequence and assembly of Colletotrichum spinosum.</title>
        <authorList>
            <person name="Gan P."/>
            <person name="Shirasu K."/>
        </authorList>
    </citation>
    <scope>NUCLEOTIDE SEQUENCE [LARGE SCALE GENOMIC DNA]</scope>
    <source>
        <strain evidence="3 4">CBS 515.97</strain>
    </source>
</reference>